<dbReference type="SUPFAM" id="SSF52540">
    <property type="entry name" value="P-loop containing nucleoside triphosphate hydrolases"/>
    <property type="match status" value="2"/>
</dbReference>
<dbReference type="PANTHER" id="PTHR10799">
    <property type="entry name" value="SNF2/RAD54 HELICASE FAMILY"/>
    <property type="match status" value="1"/>
</dbReference>
<dbReference type="Gene3D" id="3.40.50.10810">
    <property type="entry name" value="Tandem AAA-ATPase domain"/>
    <property type="match status" value="2"/>
</dbReference>
<dbReference type="EMBL" id="CP048288">
    <property type="protein sequence ID" value="QHW35783.1"/>
    <property type="molecule type" value="Genomic_DNA"/>
</dbReference>
<sequence>MGTLRSTELYKLEIFGRGFHEQAFCDLLVLDMRRNVRNVYLANVMSTDIRVKSLAANMQEVRTGRIVRAEGNEKESLHKNEITNIYIHEKNFFHVHDSKVDDLLQMMFVAKNARPNVKDRQDWQAEEEQRLQNGESPRRAPEELILAWDGDFKKTIYQVLNDRYNTPMLEDWQEYIVDTLIADHFYSPLEVRCYGREHALEAGLLSITERQLEEIITQGILAQEIYFDPSGSNLMSDGRSEDEGILKDCNGLDDYLTHFAGALGSRIQENTALRFDPMRDRHSEAFYDVNLHANQRGITGLFPPQADTVMGAAKTLIDDRYVFLVCEMGTGKTVMGEVLPYITEAIDQAKRNPDPFRTIVFVPTIMVSKWMREIQDRIPGAKVIEIKSYRDIIPLQHAPYKPETIEYYVMSSDVAKADYPIVPVENWRERKGDAKQSREEGKKARLALHKSEFYADGHLREYVMSGDTGFYCPDCGQPLKVGKGRNEKMSDVNFYKTRNSSGKMVYDRKVANAYCTNLVATKYMPSHRIKTPGKQMHACGYNLWQPMPLKDKSLNRKVSPAWFINNRLRRGFFKYLIADEVHEYKSGDTDRANAFGQLVNHTTKQILLTGTLLGGQASDLFYLIARLDSRRLKREGITYNDINGFIERYGVFEHKFRMVDDWEGASLANTASQTRKKSGRSEKPGVSPQVFSRFLISNCAFLELSDLAQALPRYREEPIFVEMHPDHLAAYRDLEEQVGSQMRSNVAQGGMKHVSTYVNRIYQYADMPFNQSPITYYDDQGRQRTLATPINFSSDDLIPTKYNALTNMIDAQIRRERKTMVYCRFTGVNPVDLYLYNKLKAEGYNVGILRSSGKDYDGLTMPKQEDREKWLRQMMDKNGWDVLITNPRLVSVGLDLLDFPTIVYYQMDYSTYNYMQSCRRSWRIKQTKDVEVYTLVYQETMQADVLNHIAKKIDAALALQGKFSEEGLRAMAETGDGINALAKRLMREGTLDGVDSIEDRWKRINEARDQSMQSVMNFGYESYDETVMNPLGLEEVRRIAQGMIASKQADFAAGKISAEALDDYLKHMEDMMLSIQDASKYNKGLRKKDRVIEGQIAFSF</sequence>
<gene>
    <name evidence="3" type="ORF">GZH47_33355</name>
</gene>
<dbReference type="InterPro" id="IPR014001">
    <property type="entry name" value="Helicase_ATP-bd"/>
</dbReference>
<dbReference type="Pfam" id="PF00271">
    <property type="entry name" value="Helicase_C"/>
    <property type="match status" value="1"/>
</dbReference>
<evidence type="ECO:0000256" key="1">
    <source>
        <dbReference type="SAM" id="MobiDB-lite"/>
    </source>
</evidence>
<dbReference type="Gene3D" id="3.40.50.300">
    <property type="entry name" value="P-loop containing nucleotide triphosphate hydrolases"/>
    <property type="match status" value="1"/>
</dbReference>
<name>A0A6C0PCK8_9BACL</name>
<keyword evidence="4" id="KW-1185">Reference proteome</keyword>
<dbReference type="InterPro" id="IPR038718">
    <property type="entry name" value="SNF2-like_sf"/>
</dbReference>
<evidence type="ECO:0000313" key="3">
    <source>
        <dbReference type="EMBL" id="QHW35783.1"/>
    </source>
</evidence>
<dbReference type="SMART" id="SM00487">
    <property type="entry name" value="DEXDc"/>
    <property type="match status" value="1"/>
</dbReference>
<dbReference type="InterPro" id="IPR001650">
    <property type="entry name" value="Helicase_C-like"/>
</dbReference>
<evidence type="ECO:0000313" key="4">
    <source>
        <dbReference type="Proteomes" id="UP000479114"/>
    </source>
</evidence>
<dbReference type="PROSITE" id="PS51194">
    <property type="entry name" value="HELICASE_CTER"/>
    <property type="match status" value="1"/>
</dbReference>
<accession>A0A6C0PCK8</accession>
<dbReference type="InterPro" id="IPR027417">
    <property type="entry name" value="P-loop_NTPase"/>
</dbReference>
<organism evidence="3 4">
    <name type="scientific">Paenibacillus rhizovicinus</name>
    <dbReference type="NCBI Taxonomy" id="2704463"/>
    <lineage>
        <taxon>Bacteria</taxon>
        <taxon>Bacillati</taxon>
        <taxon>Bacillota</taxon>
        <taxon>Bacilli</taxon>
        <taxon>Bacillales</taxon>
        <taxon>Paenibacillaceae</taxon>
        <taxon>Paenibacillus</taxon>
    </lineage>
</organism>
<proteinExistence type="predicted"/>
<protein>
    <recommendedName>
        <fullName evidence="2">Helicase C-terminal domain-containing protein</fullName>
    </recommendedName>
</protein>
<feature type="region of interest" description="Disordered" evidence="1">
    <location>
        <begin position="119"/>
        <end position="138"/>
    </location>
</feature>
<dbReference type="KEGG" id="prz:GZH47_33355"/>
<dbReference type="Proteomes" id="UP000479114">
    <property type="component" value="Plasmid unnamed2"/>
</dbReference>
<evidence type="ECO:0000259" key="2">
    <source>
        <dbReference type="PROSITE" id="PS51194"/>
    </source>
</evidence>
<dbReference type="RefSeq" id="WP_162645917.1">
    <property type="nucleotide sequence ID" value="NZ_CP048288.1"/>
</dbReference>
<keyword evidence="3" id="KW-0614">Plasmid</keyword>
<reference evidence="3 4" key="1">
    <citation type="submission" date="2020-02" db="EMBL/GenBank/DDBJ databases">
        <title>Paenibacillus sp. nov., isolated from rhizosphere soil of tomato.</title>
        <authorList>
            <person name="Weon H.-Y."/>
            <person name="Lee S.A."/>
        </authorList>
    </citation>
    <scope>NUCLEOTIDE SEQUENCE [LARGE SCALE GENOMIC DNA]</scope>
    <source>
        <strain evidence="3 4">14171R-81</strain>
        <plasmid evidence="3 4">unnamed2</plasmid>
    </source>
</reference>
<geneLocation type="plasmid" evidence="3 4">
    <name>unnamed2</name>
</geneLocation>
<dbReference type="AlphaFoldDB" id="A0A6C0PCK8"/>
<feature type="domain" description="Helicase C-terminal" evidence="2">
    <location>
        <begin position="808"/>
        <end position="969"/>
    </location>
</feature>